<dbReference type="SUPFAM" id="SSF46785">
    <property type="entry name" value="Winged helix' DNA-binding domain"/>
    <property type="match status" value="1"/>
</dbReference>
<keyword evidence="3" id="KW-0804">Transcription</keyword>
<dbReference type="EMBL" id="CP022417">
    <property type="protein sequence ID" value="ASM74820.1"/>
    <property type="molecule type" value="Genomic_DNA"/>
</dbReference>
<evidence type="ECO:0000256" key="3">
    <source>
        <dbReference type="ARBA" id="ARBA00023163"/>
    </source>
</evidence>
<evidence type="ECO:0000313" key="6">
    <source>
        <dbReference type="Proteomes" id="UP000199754"/>
    </source>
</evidence>
<reference evidence="5 6" key="1">
    <citation type="submission" date="2017-07" db="EMBL/GenBank/DDBJ databases">
        <title>Genome Sequence of Sulfitobacter pseudonitzschiae Strain SMR1 Isolated from a culture of the Diatom Skeletonema marinoi.</title>
        <authorList>
            <person name="Topel M."/>
            <person name="Pinder M.I.M."/>
            <person name="Johansson O.N."/>
            <person name="Kourtchenko O."/>
            <person name="Godhe A."/>
            <person name="Clarke A.K."/>
        </authorList>
    </citation>
    <scope>NUCLEOTIDE SEQUENCE [LARGE SCALE GENOMIC DNA]</scope>
    <source>
        <strain evidence="5 6">SMR1</strain>
        <plasmid evidence="5 6">pSMR1-2</plasmid>
    </source>
</reference>
<dbReference type="InterPro" id="IPR036390">
    <property type="entry name" value="WH_DNA-bd_sf"/>
</dbReference>
<name>A0A221K7H4_9RHOB</name>
<dbReference type="InterPro" id="IPR051081">
    <property type="entry name" value="HTH_MetalResp_TranReg"/>
</dbReference>
<sequence length="113" mass="11752">MTPEDQDELDVRIASMAKALGHPARLKILRLLARTPGCIGGDIVEAVGLAQSTVSEHLRILKAAGVIEGQIVPPRVCYSLAAGALTPLAVLTRDLEIAGRESGGCVTPISDQG</sequence>
<dbReference type="KEGG" id="spse:SULPSESMR1_03893"/>
<organism evidence="5 6">
    <name type="scientific">Pseudosulfitobacter pseudonitzschiae</name>
    <dbReference type="NCBI Taxonomy" id="1402135"/>
    <lineage>
        <taxon>Bacteria</taxon>
        <taxon>Pseudomonadati</taxon>
        <taxon>Pseudomonadota</taxon>
        <taxon>Alphaproteobacteria</taxon>
        <taxon>Rhodobacterales</taxon>
        <taxon>Roseobacteraceae</taxon>
        <taxon>Pseudosulfitobacter</taxon>
    </lineage>
</organism>
<dbReference type="GO" id="GO:0003677">
    <property type="term" value="F:DNA binding"/>
    <property type="evidence" value="ECO:0007669"/>
    <property type="project" value="UniProtKB-KW"/>
</dbReference>
<dbReference type="SMART" id="SM00418">
    <property type="entry name" value="HTH_ARSR"/>
    <property type="match status" value="1"/>
</dbReference>
<protein>
    <submittedName>
        <fullName evidence="5">Putative HTH-type transcriptional regulator YgaV</fullName>
    </submittedName>
</protein>
<dbReference type="InterPro" id="IPR001845">
    <property type="entry name" value="HTH_ArsR_DNA-bd_dom"/>
</dbReference>
<keyword evidence="1" id="KW-0805">Transcription regulation</keyword>
<dbReference type="PRINTS" id="PR00778">
    <property type="entry name" value="HTHARSR"/>
</dbReference>
<dbReference type="PROSITE" id="PS50987">
    <property type="entry name" value="HTH_ARSR_2"/>
    <property type="match status" value="1"/>
</dbReference>
<dbReference type="PANTHER" id="PTHR33154">
    <property type="entry name" value="TRANSCRIPTIONAL REGULATOR, ARSR FAMILY"/>
    <property type="match status" value="1"/>
</dbReference>
<gene>
    <name evidence="5" type="primary">ygaV</name>
    <name evidence="5" type="ORF">SULPSESMR1_03893</name>
</gene>
<dbReference type="InterPro" id="IPR036388">
    <property type="entry name" value="WH-like_DNA-bd_sf"/>
</dbReference>
<dbReference type="PANTHER" id="PTHR33154:SF15">
    <property type="entry name" value="REGULATORY PROTEIN ARSR"/>
    <property type="match status" value="1"/>
</dbReference>
<dbReference type="Gene3D" id="1.10.10.10">
    <property type="entry name" value="Winged helix-like DNA-binding domain superfamily/Winged helix DNA-binding domain"/>
    <property type="match status" value="1"/>
</dbReference>
<dbReference type="RefSeq" id="WP_240311353.1">
    <property type="nucleotide sequence ID" value="NZ_CP022417.1"/>
</dbReference>
<evidence type="ECO:0000313" key="5">
    <source>
        <dbReference type="EMBL" id="ASM74820.1"/>
    </source>
</evidence>
<evidence type="ECO:0000256" key="1">
    <source>
        <dbReference type="ARBA" id="ARBA00023015"/>
    </source>
</evidence>
<evidence type="ECO:0000259" key="4">
    <source>
        <dbReference type="PROSITE" id="PS50987"/>
    </source>
</evidence>
<dbReference type="NCBIfam" id="NF033788">
    <property type="entry name" value="HTH_metalloreg"/>
    <property type="match status" value="1"/>
</dbReference>
<dbReference type="Proteomes" id="UP000199754">
    <property type="component" value="Plasmid pSMR1-2"/>
</dbReference>
<proteinExistence type="predicted"/>
<geneLocation type="plasmid" evidence="5 6">
    <name>pSMR1-2</name>
</geneLocation>
<dbReference type="AlphaFoldDB" id="A0A221K7H4"/>
<evidence type="ECO:0000256" key="2">
    <source>
        <dbReference type="ARBA" id="ARBA00023125"/>
    </source>
</evidence>
<accession>A0A221K7H4</accession>
<dbReference type="InterPro" id="IPR011991">
    <property type="entry name" value="ArsR-like_HTH"/>
</dbReference>
<keyword evidence="5" id="KW-0614">Plasmid</keyword>
<keyword evidence="2" id="KW-0238">DNA-binding</keyword>
<dbReference type="GO" id="GO:0003700">
    <property type="term" value="F:DNA-binding transcription factor activity"/>
    <property type="evidence" value="ECO:0007669"/>
    <property type="project" value="InterPro"/>
</dbReference>
<keyword evidence="6" id="KW-1185">Reference proteome</keyword>
<dbReference type="Pfam" id="PF01022">
    <property type="entry name" value="HTH_5"/>
    <property type="match status" value="1"/>
</dbReference>
<feature type="domain" description="HTH arsR-type" evidence="4">
    <location>
        <begin position="5"/>
        <end position="100"/>
    </location>
</feature>
<dbReference type="CDD" id="cd00090">
    <property type="entry name" value="HTH_ARSR"/>
    <property type="match status" value="1"/>
</dbReference>